<gene>
    <name evidence="1" type="ORF">CUMW_115840</name>
</gene>
<dbReference type="EMBL" id="BDQV01000049">
    <property type="protein sequence ID" value="GAY48991.1"/>
    <property type="molecule type" value="Genomic_DNA"/>
</dbReference>
<accession>A0A2H5P9I8</accession>
<dbReference type="Proteomes" id="UP000236630">
    <property type="component" value="Unassembled WGS sequence"/>
</dbReference>
<organism evidence="1 2">
    <name type="scientific">Citrus unshiu</name>
    <name type="common">Satsuma mandarin</name>
    <name type="synonym">Citrus nobilis var. unshiu</name>
    <dbReference type="NCBI Taxonomy" id="55188"/>
    <lineage>
        <taxon>Eukaryota</taxon>
        <taxon>Viridiplantae</taxon>
        <taxon>Streptophyta</taxon>
        <taxon>Embryophyta</taxon>
        <taxon>Tracheophyta</taxon>
        <taxon>Spermatophyta</taxon>
        <taxon>Magnoliopsida</taxon>
        <taxon>eudicotyledons</taxon>
        <taxon>Gunneridae</taxon>
        <taxon>Pentapetalae</taxon>
        <taxon>rosids</taxon>
        <taxon>malvids</taxon>
        <taxon>Sapindales</taxon>
        <taxon>Rutaceae</taxon>
        <taxon>Aurantioideae</taxon>
        <taxon>Citrus</taxon>
    </lineage>
</organism>
<name>A0A2H5P9I8_CITUN</name>
<protein>
    <submittedName>
        <fullName evidence="1">Uncharacterized protein</fullName>
    </submittedName>
</protein>
<keyword evidence="2" id="KW-1185">Reference proteome</keyword>
<comment type="caution">
    <text evidence="1">The sequence shown here is derived from an EMBL/GenBank/DDBJ whole genome shotgun (WGS) entry which is preliminary data.</text>
</comment>
<evidence type="ECO:0000313" key="1">
    <source>
        <dbReference type="EMBL" id="GAY48991.1"/>
    </source>
</evidence>
<sequence>MCYMFCFFALCPANFVEPK</sequence>
<evidence type="ECO:0000313" key="2">
    <source>
        <dbReference type="Proteomes" id="UP000236630"/>
    </source>
</evidence>
<dbReference type="AlphaFoldDB" id="A0A2H5P9I8"/>
<reference evidence="1 2" key="1">
    <citation type="journal article" date="2017" name="Front. Genet.">
        <title>Draft sequencing of the heterozygous diploid genome of Satsuma (Citrus unshiu Marc.) using a hybrid assembly approach.</title>
        <authorList>
            <person name="Shimizu T."/>
            <person name="Tanizawa Y."/>
            <person name="Mochizuki T."/>
            <person name="Nagasaki H."/>
            <person name="Yoshioka T."/>
            <person name="Toyoda A."/>
            <person name="Fujiyama A."/>
            <person name="Kaminuma E."/>
            <person name="Nakamura Y."/>
        </authorList>
    </citation>
    <scope>NUCLEOTIDE SEQUENCE [LARGE SCALE GENOMIC DNA]</scope>
    <source>
        <strain evidence="2">cv. Miyagawa wase</strain>
    </source>
</reference>
<proteinExistence type="predicted"/>